<sequence>MTLDSHKLIDFLQSHNELTIINEPLDIYLQIPQLAYLEVKKPNSKALLFTNPICAKSGKTFDIPVLMNIFGSHKRLNLLCDKPIADIAQHIQNLLALKPPKGARAILKKLQELATLRFVFPKYTKSKGLCQEIIFQNEEINLLNLPILTTWEHDGGAFITMGQVYTQSLDGKAKNLGMYRLQVYDEKHLGLHWQIHKDSQHFYHQYKQAGEKMPVSIALGGDPLYIWCGQAPLPMGIFELMLYGFIRSKKPVLCPCITNPLFVPNDVDIVIEGWVDTTQMRDEGPFGDHTGFYTPIEPYPVLEVSAITMRKKPIFPATIVGKPPLEDKYMGYLTERVFLPLLQTTAHGLIDYHMPENGVFHNLIFAKIKPQYPSHAQQIMHNFWGVGQMSFVKHAIFVDENAPELTDYEALGTYILERFSPNNLLITEGICDALDHASPHFAHGGKLGVEAITPVHKPSFIALNDECLWEKFAPLFPQATALKQYFTHTPNPICIVSVVKQNHLFTDLNENLKGFQALQNCLSIIIFVDSHKNHLTNPYMLTWRIVNNIDAKRDILIVENLVFIDATDKSTCDGHLREWPQDTNCSPSVIATLKKKGLIDDIDDEFLEHFGILH</sequence>
<feature type="domain" description="3-octaprenyl-4-hydroxybenzoate carboxy-lyase-like C-terminal" evidence="4">
    <location>
        <begin position="328"/>
        <end position="451"/>
    </location>
</feature>
<gene>
    <name evidence="5" type="ORF">BN2458_PEG1570</name>
    <name evidence="6" type="ORF">LS75_002155</name>
</gene>
<dbReference type="InterPro" id="IPR022390">
    <property type="entry name" value="HBDC"/>
</dbReference>
<dbReference type="PANTHER" id="PTHR30108">
    <property type="entry name" value="3-OCTAPRENYL-4-HYDROXYBENZOATE CARBOXY-LYASE-RELATED"/>
    <property type="match status" value="1"/>
</dbReference>
<dbReference type="Proteomes" id="UP000064525">
    <property type="component" value="Chromosome I"/>
</dbReference>
<dbReference type="Pfam" id="PF20696">
    <property type="entry name" value="UbiD_C"/>
    <property type="match status" value="1"/>
</dbReference>
<evidence type="ECO:0000313" key="7">
    <source>
        <dbReference type="Proteomes" id="UP000029925"/>
    </source>
</evidence>
<dbReference type="Pfam" id="PF20695">
    <property type="entry name" value="UbiD_N"/>
    <property type="match status" value="1"/>
</dbReference>
<feature type="domain" description="3-octaprenyl-4-hydroxybenzoate carboxy-lyase-like N-terminal" evidence="3">
    <location>
        <begin position="9"/>
        <end position="91"/>
    </location>
</feature>
<dbReference type="GO" id="GO:0006744">
    <property type="term" value="P:ubiquinone biosynthetic process"/>
    <property type="evidence" value="ECO:0007669"/>
    <property type="project" value="TreeGrafter"/>
</dbReference>
<evidence type="ECO:0000313" key="8">
    <source>
        <dbReference type="Proteomes" id="UP000064525"/>
    </source>
</evidence>
<dbReference type="Gene3D" id="3.40.1670.10">
    <property type="entry name" value="UbiD C-terminal domain-like"/>
    <property type="match status" value="1"/>
</dbReference>
<organism evidence="5 8">
    <name type="scientific">Helicobacter typhlonius</name>
    <dbReference type="NCBI Taxonomy" id="76936"/>
    <lineage>
        <taxon>Bacteria</taxon>
        <taxon>Pseudomonadati</taxon>
        <taxon>Campylobacterota</taxon>
        <taxon>Epsilonproteobacteria</taxon>
        <taxon>Campylobacterales</taxon>
        <taxon>Helicobacteraceae</taxon>
        <taxon>Helicobacter</taxon>
    </lineage>
</organism>
<comment type="similarity">
    <text evidence="1">Belongs to the UbiD family.</text>
</comment>
<dbReference type="AlphaFoldDB" id="A0A099UCK4"/>
<dbReference type="Pfam" id="PF01977">
    <property type="entry name" value="UbiD"/>
    <property type="match status" value="1"/>
</dbReference>
<name>A0A099UCK4_9HELI</name>
<dbReference type="SUPFAM" id="SSF143968">
    <property type="entry name" value="UbiD C-terminal domain-like"/>
    <property type="match status" value="2"/>
</dbReference>
<dbReference type="NCBIfam" id="TIGR00148">
    <property type="entry name" value="UbiD family decarboxylase"/>
    <property type="match status" value="1"/>
</dbReference>
<dbReference type="NCBIfam" id="TIGR03701">
    <property type="entry name" value="mena_SCO4490"/>
    <property type="match status" value="1"/>
</dbReference>
<dbReference type="Proteomes" id="UP000029925">
    <property type="component" value="Unassembled WGS sequence"/>
</dbReference>
<evidence type="ECO:0000313" key="6">
    <source>
        <dbReference type="EMBL" id="TLD79128.1"/>
    </source>
</evidence>
<reference evidence="6 7" key="1">
    <citation type="journal article" date="2014" name="Genome Announc.">
        <title>Draft genome sequences of eight enterohepatic helicobacter species isolated from both laboratory and wild rodents.</title>
        <authorList>
            <person name="Sheh A."/>
            <person name="Shen Z."/>
            <person name="Fox J.G."/>
        </authorList>
    </citation>
    <scope>NUCLEOTIDE SEQUENCE [LARGE SCALE GENOMIC DNA]</scope>
    <source>
        <strain evidence="6 7">MIT 98-6810</strain>
    </source>
</reference>
<dbReference type="SUPFAM" id="SSF50475">
    <property type="entry name" value="FMN-binding split barrel"/>
    <property type="match status" value="1"/>
</dbReference>
<dbReference type="InterPro" id="IPR002830">
    <property type="entry name" value="UbiD"/>
</dbReference>
<evidence type="ECO:0000313" key="5">
    <source>
        <dbReference type="EMBL" id="CUU40453.1"/>
    </source>
</evidence>
<dbReference type="GO" id="GO:0008694">
    <property type="term" value="F:4-hydroxy-3-polyprenylbenzoate decarboxylase activity"/>
    <property type="evidence" value="ECO:0007669"/>
    <property type="project" value="TreeGrafter"/>
</dbReference>
<keyword evidence="7" id="KW-1185">Reference proteome</keyword>
<evidence type="ECO:0000259" key="3">
    <source>
        <dbReference type="Pfam" id="PF20695"/>
    </source>
</evidence>
<feature type="domain" description="3-octaprenyl-4-hydroxybenzoate carboxy-lyase-like Rift-related" evidence="2">
    <location>
        <begin position="125"/>
        <end position="323"/>
    </location>
</feature>
<dbReference type="PATRIC" id="fig|76936.10.peg.1532"/>
<dbReference type="GO" id="GO:0005829">
    <property type="term" value="C:cytosol"/>
    <property type="evidence" value="ECO:0007669"/>
    <property type="project" value="TreeGrafter"/>
</dbReference>
<reference evidence="8" key="2">
    <citation type="submission" date="2015-11" db="EMBL/GenBank/DDBJ databases">
        <authorList>
            <person name="Anvar S.Y."/>
        </authorList>
    </citation>
    <scope>NUCLEOTIDE SEQUENCE [LARGE SCALE GENOMIC DNA]</scope>
</reference>
<dbReference type="KEGG" id="hty:BN2458_PEG1570"/>
<evidence type="ECO:0000259" key="4">
    <source>
        <dbReference type="Pfam" id="PF20696"/>
    </source>
</evidence>
<reference evidence="5" key="3">
    <citation type="submission" date="2015-11" db="EMBL/GenBank/DDBJ databases">
        <authorList>
            <person name="Zhang Y."/>
            <person name="Guo Z."/>
        </authorList>
    </citation>
    <scope>NUCLEOTIDE SEQUENCE</scope>
    <source>
        <strain evidence="5">1</strain>
    </source>
</reference>
<evidence type="ECO:0000259" key="2">
    <source>
        <dbReference type="Pfam" id="PF01977"/>
    </source>
</evidence>
<dbReference type="InterPro" id="IPR048304">
    <property type="entry name" value="UbiD_Rift_dom"/>
</dbReference>
<proteinExistence type="inferred from homology"/>
<dbReference type="RefSeq" id="WP_034343264.1">
    <property type="nucleotide sequence ID" value="NZ_CAOMJD010000013.1"/>
</dbReference>
<dbReference type="EMBL" id="LN907858">
    <property type="protein sequence ID" value="CUU40453.1"/>
    <property type="molecule type" value="Genomic_DNA"/>
</dbReference>
<accession>A0A099UCK4</accession>
<dbReference type="STRING" id="76936.BN2458_PEG1570"/>
<dbReference type="InterPro" id="IPR049381">
    <property type="entry name" value="UbiD-like_C"/>
</dbReference>
<dbReference type="EMBL" id="JRPF02000002">
    <property type="protein sequence ID" value="TLD79128.1"/>
    <property type="molecule type" value="Genomic_DNA"/>
</dbReference>
<dbReference type="OrthoDB" id="9809841at2"/>
<evidence type="ECO:0000256" key="1">
    <source>
        <dbReference type="ARBA" id="ARBA00010021"/>
    </source>
</evidence>
<dbReference type="PANTHER" id="PTHR30108:SF17">
    <property type="entry name" value="FERULIC ACID DECARBOXYLASE 1"/>
    <property type="match status" value="1"/>
</dbReference>
<dbReference type="GeneID" id="78151733"/>
<dbReference type="InterPro" id="IPR049383">
    <property type="entry name" value="UbiD-like_N"/>
</dbReference>
<protein>
    <submittedName>
        <fullName evidence="6">Menaquinone biosynthesis decarboxylase</fullName>
    </submittedName>
    <submittedName>
        <fullName evidence="5">UbiD family decarboxylase associated with menaquinone via futalosine</fullName>
    </submittedName>
</protein>